<dbReference type="PROSITE" id="PS51186">
    <property type="entry name" value="GNAT"/>
    <property type="match status" value="1"/>
</dbReference>
<dbReference type="OrthoDB" id="9797178at2"/>
<proteinExistence type="predicted"/>
<dbReference type="InterPro" id="IPR000182">
    <property type="entry name" value="GNAT_dom"/>
</dbReference>
<dbReference type="RefSeq" id="WP_150497377.1">
    <property type="nucleotide sequence ID" value="NZ_BMFA01000010.1"/>
</dbReference>
<dbReference type="CDD" id="cd04301">
    <property type="entry name" value="NAT_SF"/>
    <property type="match status" value="1"/>
</dbReference>
<feature type="domain" description="N-acetyltransferase" evidence="1">
    <location>
        <begin position="10"/>
        <end position="158"/>
    </location>
</feature>
<protein>
    <submittedName>
        <fullName evidence="2">N-acetyltransferase</fullName>
    </submittedName>
</protein>
<comment type="caution">
    <text evidence="2">The sequence shown here is derived from an EMBL/GenBank/DDBJ whole genome shotgun (WGS) entry which is preliminary data.</text>
</comment>
<sequence>MPHSPLLDGLSVRPFESADKDHVRDIIVAAFGQEAEANLVRKLRHCGALVLEQVAVGEDGAILGHIAFSRATPAAIGAGQGLHVTCLAPMSVRPAYQKQGIGGALIHSSLARLRETGEDLVLVLGPPTYYPRFGFDAELATKISGPYAGAAFMAMALTEAGKRDLPIEVAFPTPFEEFE</sequence>
<dbReference type="SUPFAM" id="SSF55729">
    <property type="entry name" value="Acyl-CoA N-acyltransferases (Nat)"/>
    <property type="match status" value="1"/>
</dbReference>
<dbReference type="Pfam" id="PF13527">
    <property type="entry name" value="Acetyltransf_9"/>
    <property type="match status" value="1"/>
</dbReference>
<evidence type="ECO:0000259" key="1">
    <source>
        <dbReference type="PROSITE" id="PS51186"/>
    </source>
</evidence>
<name>A0A916TLL6_9HYPH</name>
<dbReference type="GO" id="GO:0016747">
    <property type="term" value="F:acyltransferase activity, transferring groups other than amino-acyl groups"/>
    <property type="evidence" value="ECO:0007669"/>
    <property type="project" value="InterPro"/>
</dbReference>
<dbReference type="AlphaFoldDB" id="A0A916TLL6"/>
<dbReference type="Proteomes" id="UP000605148">
    <property type="component" value="Unassembled WGS sequence"/>
</dbReference>
<dbReference type="EMBL" id="BMFA01000010">
    <property type="protein sequence ID" value="GGB57239.1"/>
    <property type="molecule type" value="Genomic_DNA"/>
</dbReference>
<evidence type="ECO:0000313" key="2">
    <source>
        <dbReference type="EMBL" id="GGB57239.1"/>
    </source>
</evidence>
<gene>
    <name evidence="2" type="ORF">GCM10011316_31660</name>
</gene>
<dbReference type="InterPro" id="IPR016181">
    <property type="entry name" value="Acyl_CoA_acyltransferase"/>
</dbReference>
<reference evidence="2" key="2">
    <citation type="submission" date="2020-09" db="EMBL/GenBank/DDBJ databases">
        <authorList>
            <person name="Sun Q."/>
            <person name="Zhou Y."/>
        </authorList>
    </citation>
    <scope>NUCLEOTIDE SEQUENCE</scope>
    <source>
        <strain evidence="2">CGMCC 1.12426</strain>
    </source>
</reference>
<keyword evidence="3" id="KW-1185">Reference proteome</keyword>
<accession>A0A916TLL6</accession>
<evidence type="ECO:0000313" key="3">
    <source>
        <dbReference type="Proteomes" id="UP000605148"/>
    </source>
</evidence>
<dbReference type="Gene3D" id="3.40.630.30">
    <property type="match status" value="1"/>
</dbReference>
<reference evidence="2" key="1">
    <citation type="journal article" date="2014" name="Int. J. Syst. Evol. Microbiol.">
        <title>Complete genome sequence of Corynebacterium casei LMG S-19264T (=DSM 44701T), isolated from a smear-ripened cheese.</title>
        <authorList>
            <consortium name="US DOE Joint Genome Institute (JGI-PGF)"/>
            <person name="Walter F."/>
            <person name="Albersmeier A."/>
            <person name="Kalinowski J."/>
            <person name="Ruckert C."/>
        </authorList>
    </citation>
    <scope>NUCLEOTIDE SEQUENCE</scope>
    <source>
        <strain evidence="2">CGMCC 1.12426</strain>
    </source>
</reference>
<organism evidence="2 3">
    <name type="scientific">Roseibium aquae</name>
    <dbReference type="NCBI Taxonomy" id="1323746"/>
    <lineage>
        <taxon>Bacteria</taxon>
        <taxon>Pseudomonadati</taxon>
        <taxon>Pseudomonadota</taxon>
        <taxon>Alphaproteobacteria</taxon>
        <taxon>Hyphomicrobiales</taxon>
        <taxon>Stappiaceae</taxon>
        <taxon>Roseibium</taxon>
    </lineage>
</organism>